<evidence type="ECO:0000313" key="3">
    <source>
        <dbReference type="Proteomes" id="UP000276776"/>
    </source>
</evidence>
<dbReference type="AlphaFoldDB" id="A0A0N5CQN3"/>
<dbReference type="Proteomes" id="UP000276776">
    <property type="component" value="Unassembled WGS sequence"/>
</dbReference>
<dbReference type="WBParaSite" id="TCLT_0000253301-mRNA-1">
    <property type="protein sequence ID" value="TCLT_0000253301-mRNA-1"/>
    <property type="gene ID" value="TCLT_0000253301"/>
</dbReference>
<feature type="region of interest" description="Disordered" evidence="1">
    <location>
        <begin position="151"/>
        <end position="197"/>
    </location>
</feature>
<proteinExistence type="predicted"/>
<evidence type="ECO:0000313" key="4">
    <source>
        <dbReference type="WBParaSite" id="TCLT_0000253301-mRNA-1"/>
    </source>
</evidence>
<reference evidence="4" key="1">
    <citation type="submission" date="2017-02" db="UniProtKB">
        <authorList>
            <consortium name="WormBaseParasite"/>
        </authorList>
    </citation>
    <scope>IDENTIFICATION</scope>
</reference>
<feature type="compositionally biased region" description="Polar residues" evidence="1">
    <location>
        <begin position="404"/>
        <end position="416"/>
    </location>
</feature>
<name>A0A0N5CQN3_THECL</name>
<feature type="region of interest" description="Disordered" evidence="1">
    <location>
        <begin position="286"/>
        <end position="350"/>
    </location>
</feature>
<feature type="region of interest" description="Disordered" evidence="1">
    <location>
        <begin position="1"/>
        <end position="27"/>
    </location>
</feature>
<dbReference type="OrthoDB" id="1668162at2759"/>
<feature type="compositionally biased region" description="Polar residues" evidence="1">
    <location>
        <begin position="381"/>
        <end position="397"/>
    </location>
</feature>
<feature type="compositionally biased region" description="Basic and acidic residues" evidence="1">
    <location>
        <begin position="450"/>
        <end position="465"/>
    </location>
</feature>
<reference evidence="2 3" key="2">
    <citation type="submission" date="2018-11" db="EMBL/GenBank/DDBJ databases">
        <authorList>
            <consortium name="Pathogen Informatics"/>
        </authorList>
    </citation>
    <scope>NUCLEOTIDE SEQUENCE [LARGE SCALE GENOMIC DNA]</scope>
</reference>
<gene>
    <name evidence="2" type="ORF">TCLT_LOCUS2534</name>
</gene>
<feature type="compositionally biased region" description="Low complexity" evidence="1">
    <location>
        <begin position="154"/>
        <end position="174"/>
    </location>
</feature>
<feature type="region of interest" description="Disordered" evidence="1">
    <location>
        <begin position="380"/>
        <end position="490"/>
    </location>
</feature>
<evidence type="ECO:0000256" key="1">
    <source>
        <dbReference type="SAM" id="MobiDB-lite"/>
    </source>
</evidence>
<protein>
    <submittedName>
        <fullName evidence="4">C2H2-type domain-containing protein</fullName>
    </submittedName>
</protein>
<accession>A0A0N5CQN3</accession>
<sequence>MLTNDEKQHQDNASLSASPSQQTQLSLPQYSQTDNGANILVTTQSALNTDFLDCMTRNLLATTVAGISEQQPPVSAATAAAVAAVATAAAFGLSVPDVSMMYNHVNLNHLFNLNLLTQSQQSQQLPQSSSLSSPSSSFLMEYLRQRTLAEANTQQPQQLHLKLQQQQQQQQQQRSQHHHHNQQQQQRQRQQRPSKEKKRSYPCSFQWCELCMREVHSSKLPCHIRQHHVAQPMFICPQCKFSSSYSKNNVKSHMSTVHGLTEEPISHMEEYADEVEQLMKKCFPTVRGRGRPMHAGNTRPSTASSSSSFQAESNSNSRRSSASSVISASSTAGRYTHSHRRRGSKYPAQETAQDLLSITYSKRVKRHELSKEIPFHCSESELASTETRVDASGQSSPSEEDSAANVSGMHSSANEKSYTKSGKETSSYRNGIANFDGNDEITDGYTDGIDSYHTENTNLHDKNEQNETVANDNSPSSSEHVSNDAELGMY</sequence>
<feature type="compositionally biased region" description="Low complexity" evidence="1">
    <location>
        <begin position="13"/>
        <end position="27"/>
    </location>
</feature>
<feature type="compositionally biased region" description="Polar residues" evidence="1">
    <location>
        <begin position="466"/>
        <end position="480"/>
    </location>
</feature>
<dbReference type="EMBL" id="UYYF01000547">
    <property type="protein sequence ID" value="VDM98541.1"/>
    <property type="molecule type" value="Genomic_DNA"/>
</dbReference>
<organism evidence="4">
    <name type="scientific">Thelazia callipaeda</name>
    <name type="common">Oriental eyeworm</name>
    <name type="synonym">Parasitic nematode</name>
    <dbReference type="NCBI Taxonomy" id="103827"/>
    <lineage>
        <taxon>Eukaryota</taxon>
        <taxon>Metazoa</taxon>
        <taxon>Ecdysozoa</taxon>
        <taxon>Nematoda</taxon>
        <taxon>Chromadorea</taxon>
        <taxon>Rhabditida</taxon>
        <taxon>Spirurina</taxon>
        <taxon>Spiruromorpha</taxon>
        <taxon>Thelazioidea</taxon>
        <taxon>Thelaziidae</taxon>
        <taxon>Thelazia</taxon>
    </lineage>
</organism>
<keyword evidence="3" id="KW-1185">Reference proteome</keyword>
<evidence type="ECO:0000313" key="2">
    <source>
        <dbReference type="EMBL" id="VDM98541.1"/>
    </source>
</evidence>
<feature type="compositionally biased region" description="Low complexity" evidence="1">
    <location>
        <begin position="301"/>
        <end position="330"/>
    </location>
</feature>
<dbReference type="STRING" id="103827.A0A0N5CQN3"/>
<feature type="compositionally biased region" description="Basic and acidic residues" evidence="1">
    <location>
        <begin position="1"/>
        <end position="10"/>
    </location>
</feature>